<dbReference type="Proteomes" id="UP000186221">
    <property type="component" value="Unassembled WGS sequence"/>
</dbReference>
<proteinExistence type="predicted"/>
<sequence length="265" mass="27594">MRPALHLPGHFGEWLQGRLGPDGPVVLVTVAAPELGLEAFYRPRRGLSVQGAGLSPERARRFLARLGLRLQGQVVLRPCVAPGLGTGVSTASLVALAHLAGWEGPPEVLAQACIAAEGASDPTMFAAPDRLLWASRQGQGLGTLPRLPRYEILGGFCGGPARTVAADTRFADIADLVARWQRAEDLPSFAALASESAARCTALRGPADEDVSALVAKLGALGWMRAHTGAARGLIFAPGTVPAGAEAVLRGAGWRGVLRLQGGER</sequence>
<dbReference type="AlphaFoldDB" id="A0A1N7J3I1"/>
<keyword evidence="2" id="KW-1185">Reference proteome</keyword>
<evidence type="ECO:0000313" key="1">
    <source>
        <dbReference type="EMBL" id="SIS43859.1"/>
    </source>
</evidence>
<evidence type="ECO:0000313" key="2">
    <source>
        <dbReference type="Proteomes" id="UP000186221"/>
    </source>
</evidence>
<keyword evidence="1" id="KW-0418">Kinase</keyword>
<dbReference type="OrthoDB" id="7687262at2"/>
<dbReference type="RefSeq" id="WP_076483259.1">
    <property type="nucleotide sequence ID" value="NZ_FTOG01000001.1"/>
</dbReference>
<protein>
    <submittedName>
        <fullName evidence="1">Threonine kinase</fullName>
    </submittedName>
</protein>
<name>A0A1N7J3I1_9RHOB</name>
<gene>
    <name evidence="1" type="ORF">SAMN05421580_101300</name>
</gene>
<organism evidence="1 2">
    <name type="scientific">Rhodobacter aestuarii</name>
    <dbReference type="NCBI Taxonomy" id="453582"/>
    <lineage>
        <taxon>Bacteria</taxon>
        <taxon>Pseudomonadati</taxon>
        <taxon>Pseudomonadota</taxon>
        <taxon>Alphaproteobacteria</taxon>
        <taxon>Rhodobacterales</taxon>
        <taxon>Rhodobacter group</taxon>
        <taxon>Rhodobacter</taxon>
    </lineage>
</organism>
<keyword evidence="1" id="KW-0808">Transferase</keyword>
<dbReference type="STRING" id="453582.SAMN05421580_101300"/>
<accession>A0A1N7J3I1</accession>
<reference evidence="2" key="1">
    <citation type="submission" date="2017-01" db="EMBL/GenBank/DDBJ databases">
        <authorList>
            <person name="Varghese N."/>
            <person name="Submissions S."/>
        </authorList>
    </citation>
    <scope>NUCLEOTIDE SEQUENCE [LARGE SCALE GENOMIC DNA]</scope>
    <source>
        <strain evidence="2">DSM 19945</strain>
    </source>
</reference>
<dbReference type="EMBL" id="FTOG01000001">
    <property type="protein sequence ID" value="SIS43859.1"/>
    <property type="molecule type" value="Genomic_DNA"/>
</dbReference>
<dbReference type="GO" id="GO:0016301">
    <property type="term" value="F:kinase activity"/>
    <property type="evidence" value="ECO:0007669"/>
    <property type="project" value="UniProtKB-KW"/>
</dbReference>